<dbReference type="PANTHER" id="PTHR33985:SF29">
    <property type="entry name" value="FAS1 DOMAIN-CONTAINING PROTEIN"/>
    <property type="match status" value="1"/>
</dbReference>
<dbReference type="InterPro" id="IPR000782">
    <property type="entry name" value="FAS1_domain"/>
</dbReference>
<dbReference type="AlphaFoldDB" id="A0A8K0HD31"/>
<dbReference type="SUPFAM" id="SSF82153">
    <property type="entry name" value="FAS1 domain"/>
    <property type="match status" value="1"/>
</dbReference>
<feature type="chain" id="PRO_5035478942" description="FAS1 domain-containing protein" evidence="2">
    <location>
        <begin position="23"/>
        <end position="150"/>
    </location>
</feature>
<dbReference type="OrthoDB" id="1156169at2759"/>
<accession>A0A8K0HD31</accession>
<sequence>MASKSVFCVIALFVLLSSQLAAEGNNGVSNYNMAIASKTLSDKGFHAMSMLLIDMFFNTLNVSQPLTMFCPPDAAFFSSKYPQPPLTLLQYHAVPLKLDNHEDLGFIRHGSKIDTLLLGHPLVVTTLPTDQYESLNEVRVTERNLYNNGV</sequence>
<keyword evidence="2" id="KW-0732">Signal</keyword>
<organism evidence="4 5">
    <name type="scientific">Rhamnella rubrinervis</name>
    <dbReference type="NCBI Taxonomy" id="2594499"/>
    <lineage>
        <taxon>Eukaryota</taxon>
        <taxon>Viridiplantae</taxon>
        <taxon>Streptophyta</taxon>
        <taxon>Embryophyta</taxon>
        <taxon>Tracheophyta</taxon>
        <taxon>Spermatophyta</taxon>
        <taxon>Magnoliopsida</taxon>
        <taxon>eudicotyledons</taxon>
        <taxon>Gunneridae</taxon>
        <taxon>Pentapetalae</taxon>
        <taxon>rosids</taxon>
        <taxon>fabids</taxon>
        <taxon>Rosales</taxon>
        <taxon>Rhamnaceae</taxon>
        <taxon>rhamnoid group</taxon>
        <taxon>Rhamneae</taxon>
        <taxon>Rhamnella</taxon>
    </lineage>
</organism>
<evidence type="ECO:0000256" key="1">
    <source>
        <dbReference type="ARBA" id="ARBA00007843"/>
    </source>
</evidence>
<evidence type="ECO:0000256" key="2">
    <source>
        <dbReference type="SAM" id="SignalP"/>
    </source>
</evidence>
<evidence type="ECO:0000313" key="4">
    <source>
        <dbReference type="EMBL" id="KAF3450161.1"/>
    </source>
</evidence>
<dbReference type="Gene3D" id="2.30.180.10">
    <property type="entry name" value="FAS1 domain"/>
    <property type="match status" value="1"/>
</dbReference>
<dbReference type="InterPro" id="IPR052806">
    <property type="entry name" value="Fasciclin-like_AGP"/>
</dbReference>
<comment type="caution">
    <text evidence="4">The sequence shown here is derived from an EMBL/GenBank/DDBJ whole genome shotgun (WGS) entry which is preliminary data.</text>
</comment>
<evidence type="ECO:0000259" key="3">
    <source>
        <dbReference type="PROSITE" id="PS50213"/>
    </source>
</evidence>
<evidence type="ECO:0000313" key="5">
    <source>
        <dbReference type="Proteomes" id="UP000796880"/>
    </source>
</evidence>
<reference evidence="4" key="1">
    <citation type="submission" date="2020-03" db="EMBL/GenBank/DDBJ databases">
        <title>A high-quality chromosome-level genome assembly of a woody plant with both climbing and erect habits, Rhamnella rubrinervis.</title>
        <authorList>
            <person name="Lu Z."/>
            <person name="Yang Y."/>
            <person name="Zhu X."/>
            <person name="Sun Y."/>
        </authorList>
    </citation>
    <scope>NUCLEOTIDE SEQUENCE</scope>
    <source>
        <strain evidence="4">BYM</strain>
        <tissue evidence="4">Leaf</tissue>
    </source>
</reference>
<dbReference type="PROSITE" id="PS50213">
    <property type="entry name" value="FAS1"/>
    <property type="match status" value="1"/>
</dbReference>
<feature type="signal peptide" evidence="2">
    <location>
        <begin position="1"/>
        <end position="22"/>
    </location>
</feature>
<dbReference type="InterPro" id="IPR036378">
    <property type="entry name" value="FAS1_dom_sf"/>
</dbReference>
<keyword evidence="5" id="KW-1185">Reference proteome</keyword>
<proteinExistence type="inferred from homology"/>
<feature type="domain" description="FAS1" evidence="3">
    <location>
        <begin position="32"/>
        <end position="150"/>
    </location>
</feature>
<name>A0A8K0HD31_9ROSA</name>
<dbReference type="EMBL" id="VOIH02000003">
    <property type="protein sequence ID" value="KAF3450161.1"/>
    <property type="molecule type" value="Genomic_DNA"/>
</dbReference>
<gene>
    <name evidence="4" type="ORF">FNV43_RR06241</name>
</gene>
<dbReference type="PANTHER" id="PTHR33985">
    <property type="entry name" value="OS02G0491300 PROTEIN-RELATED"/>
    <property type="match status" value="1"/>
</dbReference>
<comment type="similarity">
    <text evidence="1">Belongs to the fasciclin-like AGP family.</text>
</comment>
<protein>
    <recommendedName>
        <fullName evidence="3">FAS1 domain-containing protein</fullName>
    </recommendedName>
</protein>
<dbReference type="Proteomes" id="UP000796880">
    <property type="component" value="Unassembled WGS sequence"/>
</dbReference>